<dbReference type="AlphaFoldDB" id="A0A6B8MC23"/>
<keyword evidence="4" id="KW-1185">Reference proteome</keyword>
<dbReference type="Proteomes" id="UP000422569">
    <property type="component" value="Plasmid unnamed2"/>
</dbReference>
<keyword evidence="3" id="KW-0614">Plasmid</keyword>
<proteinExistence type="predicted"/>
<keyword evidence="1" id="KW-0732">Signal</keyword>
<feature type="signal peptide" evidence="1">
    <location>
        <begin position="1"/>
        <end position="21"/>
    </location>
</feature>
<evidence type="ECO:0000313" key="3">
    <source>
        <dbReference type="EMBL" id="QGN00197.1"/>
    </source>
</evidence>
<organism evidence="3 4">
    <name type="scientific">Methylocystis parvus</name>
    <dbReference type="NCBI Taxonomy" id="134"/>
    <lineage>
        <taxon>Bacteria</taxon>
        <taxon>Pseudomonadati</taxon>
        <taxon>Pseudomonadota</taxon>
        <taxon>Alphaproteobacteria</taxon>
        <taxon>Hyphomicrobiales</taxon>
        <taxon>Methylocystaceae</taxon>
        <taxon>Methylocystis</taxon>
    </lineage>
</organism>
<feature type="chain" id="PRO_5025328761" evidence="1">
    <location>
        <begin position="22"/>
        <end position="126"/>
    </location>
</feature>
<dbReference type="KEGG" id="mpar:F7D14_21195"/>
<gene>
    <name evidence="3" type="ORF">F7D14_21195</name>
</gene>
<reference evidence="3 4" key="1">
    <citation type="submission" date="2019-09" db="EMBL/GenBank/DDBJ databases">
        <title>Isolation and complete genome sequencing of Methylocystis species.</title>
        <authorList>
            <person name="Rumah B.L."/>
            <person name="Stead C.E."/>
            <person name="Stevens B.C."/>
            <person name="Minton N.P."/>
            <person name="Grosse-Honebrink A."/>
            <person name="Zhang Y."/>
        </authorList>
    </citation>
    <scope>NUCLEOTIDE SEQUENCE [LARGE SCALE GENOMIC DNA]</scope>
    <source>
        <strain evidence="3 4">BRCS2</strain>
        <plasmid evidence="3 4">unnamed2</plasmid>
    </source>
</reference>
<feature type="domain" description="DUF4189" evidence="2">
    <location>
        <begin position="26"/>
        <end position="119"/>
    </location>
</feature>
<dbReference type="InterPro" id="IPR025240">
    <property type="entry name" value="DUF4189"/>
</dbReference>
<accession>A0A6B8MC23</accession>
<evidence type="ECO:0000259" key="2">
    <source>
        <dbReference type="Pfam" id="PF13827"/>
    </source>
</evidence>
<dbReference type="EMBL" id="CP044333">
    <property type="protein sequence ID" value="QGN00197.1"/>
    <property type="molecule type" value="Genomic_DNA"/>
</dbReference>
<geneLocation type="plasmid" evidence="3">
    <name>unnamed2</name>
</geneLocation>
<dbReference type="Pfam" id="PF13827">
    <property type="entry name" value="DUF4189"/>
    <property type="match status" value="1"/>
</dbReference>
<sequence length="126" mass="13071">MRRIAFILLVGLVAQSAPAGAQESRWGAIALGGNGFGATRGRPDEASATSGALRQCEESGGAGECRIRLTYRNQCAAYVAGEDRQVGVAYAGTIKKAGKLALRSCSEAAKNCRIHYAACSVSGTFN</sequence>
<protein>
    <submittedName>
        <fullName evidence="3">DUF4189 domain-containing protein</fullName>
    </submittedName>
</protein>
<evidence type="ECO:0000313" key="4">
    <source>
        <dbReference type="Proteomes" id="UP000422569"/>
    </source>
</evidence>
<name>A0A6B8MC23_9HYPH</name>
<evidence type="ECO:0000256" key="1">
    <source>
        <dbReference type="SAM" id="SignalP"/>
    </source>
</evidence>